<feature type="active site" description="Proton donor" evidence="2">
    <location>
        <position position="44"/>
    </location>
</feature>
<dbReference type="EC" id="3.1.4.58" evidence="2"/>
<accession>A0A975BDF1</accession>
<keyword evidence="5" id="KW-1185">Reference proteome</keyword>
<keyword evidence="1 2" id="KW-0378">Hydrolase</keyword>
<dbReference type="Gene3D" id="3.90.1140.10">
    <property type="entry name" value="Cyclic phosphodiesterase"/>
    <property type="match status" value="1"/>
</dbReference>
<dbReference type="PANTHER" id="PTHR35561:SF1">
    <property type="entry name" value="RNA 2',3'-CYCLIC PHOSPHODIESTERASE"/>
    <property type="match status" value="1"/>
</dbReference>
<dbReference type="GO" id="GO:0008664">
    <property type="term" value="F:RNA 2',3'-cyclic 3'-phosphodiesterase activity"/>
    <property type="evidence" value="ECO:0007669"/>
    <property type="project" value="UniProtKB-EC"/>
</dbReference>
<feature type="short sequence motif" description="HXTX 2" evidence="2">
    <location>
        <begin position="131"/>
        <end position="134"/>
    </location>
</feature>
<feature type="domain" description="Phosphoesterase HXTX" evidence="3">
    <location>
        <begin position="104"/>
        <end position="180"/>
    </location>
</feature>
<dbReference type="InterPro" id="IPR014051">
    <property type="entry name" value="Phosphoesterase_HXTX"/>
</dbReference>
<dbReference type="GO" id="GO:0004113">
    <property type="term" value="F:2',3'-cyclic-nucleotide 3'-phosphodiesterase activity"/>
    <property type="evidence" value="ECO:0007669"/>
    <property type="project" value="InterPro"/>
</dbReference>
<comment type="similarity">
    <text evidence="2">Belongs to the 2H phosphoesterase superfamily. ThpR family.</text>
</comment>
<dbReference type="NCBIfam" id="TIGR02258">
    <property type="entry name" value="2_5_ligase"/>
    <property type="match status" value="1"/>
</dbReference>
<protein>
    <recommendedName>
        <fullName evidence="2">RNA 2',3'-cyclic phosphodiesterase</fullName>
        <shortName evidence="2">RNA 2',3'-CPDase</shortName>
        <ecNumber evidence="2">3.1.4.58</ecNumber>
    </recommendedName>
</protein>
<dbReference type="SUPFAM" id="SSF55144">
    <property type="entry name" value="LigT-like"/>
    <property type="match status" value="1"/>
</dbReference>
<dbReference type="KEGG" id="dli:dnl_56860"/>
<feature type="short sequence motif" description="HXTX 1" evidence="2">
    <location>
        <begin position="44"/>
        <end position="47"/>
    </location>
</feature>
<organism evidence="4 5">
    <name type="scientific">Desulfonema limicola</name>
    <dbReference type="NCBI Taxonomy" id="45656"/>
    <lineage>
        <taxon>Bacteria</taxon>
        <taxon>Pseudomonadati</taxon>
        <taxon>Thermodesulfobacteriota</taxon>
        <taxon>Desulfobacteria</taxon>
        <taxon>Desulfobacterales</taxon>
        <taxon>Desulfococcaceae</taxon>
        <taxon>Desulfonema</taxon>
    </lineage>
</organism>
<dbReference type="Pfam" id="PF02834">
    <property type="entry name" value="LigT_PEase"/>
    <property type="match status" value="2"/>
</dbReference>
<evidence type="ECO:0000259" key="3">
    <source>
        <dbReference type="Pfam" id="PF02834"/>
    </source>
</evidence>
<dbReference type="InterPro" id="IPR009097">
    <property type="entry name" value="Cyclic_Pdiesterase"/>
</dbReference>
<name>A0A975BDF1_9BACT</name>
<keyword evidence="4" id="KW-0436">Ligase</keyword>
<reference evidence="4" key="1">
    <citation type="journal article" date="2021" name="Microb. Physiol.">
        <title>Proteogenomic Insights into the Physiology of Marine, Sulfate-Reducing, Filamentous Desulfonema limicola and Desulfonema magnum.</title>
        <authorList>
            <person name="Schnaars V."/>
            <person name="Wohlbrand L."/>
            <person name="Scheve S."/>
            <person name="Hinrichs C."/>
            <person name="Reinhardt R."/>
            <person name="Rabus R."/>
        </authorList>
    </citation>
    <scope>NUCLEOTIDE SEQUENCE</scope>
    <source>
        <strain evidence="4">5ac10</strain>
    </source>
</reference>
<dbReference type="RefSeq" id="WP_207689118.1">
    <property type="nucleotide sequence ID" value="NZ_CP061799.1"/>
</dbReference>
<sequence length="191" mass="21547">MSETIRSFIAVPLPESIKKHIQGIQNNIRLKGLKMRWVKLENIHLTLKFLGDIPLSDIDAVSRTMAQAAESFTPMTLGVKGIGVFPGIKNPRILWAGMNGGTHSLIHFQQTLENSLIPLGFKKEKRSFKAHLTIARIKDRIFPKDIIQIIEKFGNFESEPFTAEEIILYQSLLKPTGPVYTGLKTIKLIKQ</sequence>
<dbReference type="PANTHER" id="PTHR35561">
    <property type="entry name" value="RNA 2',3'-CYCLIC PHOSPHODIESTERASE"/>
    <property type="match status" value="1"/>
</dbReference>
<evidence type="ECO:0000313" key="4">
    <source>
        <dbReference type="EMBL" id="QTA83288.1"/>
    </source>
</evidence>
<evidence type="ECO:0000256" key="1">
    <source>
        <dbReference type="ARBA" id="ARBA00022801"/>
    </source>
</evidence>
<evidence type="ECO:0000256" key="2">
    <source>
        <dbReference type="HAMAP-Rule" id="MF_01940"/>
    </source>
</evidence>
<comment type="function">
    <text evidence="2">Hydrolyzes RNA 2',3'-cyclic phosphodiester to an RNA 2'-phosphomonoester.</text>
</comment>
<dbReference type="HAMAP" id="MF_01940">
    <property type="entry name" value="RNA_CPDase"/>
    <property type="match status" value="1"/>
</dbReference>
<dbReference type="InterPro" id="IPR004175">
    <property type="entry name" value="RNA_CPDase"/>
</dbReference>
<evidence type="ECO:0000313" key="5">
    <source>
        <dbReference type="Proteomes" id="UP000663720"/>
    </source>
</evidence>
<proteinExistence type="inferred from homology"/>
<dbReference type="AlphaFoldDB" id="A0A975BDF1"/>
<feature type="active site" description="Proton acceptor" evidence="2">
    <location>
        <position position="131"/>
    </location>
</feature>
<dbReference type="Proteomes" id="UP000663720">
    <property type="component" value="Chromosome"/>
</dbReference>
<dbReference type="EMBL" id="CP061799">
    <property type="protein sequence ID" value="QTA83288.1"/>
    <property type="molecule type" value="Genomic_DNA"/>
</dbReference>
<dbReference type="GO" id="GO:0016874">
    <property type="term" value="F:ligase activity"/>
    <property type="evidence" value="ECO:0007669"/>
    <property type="project" value="UniProtKB-KW"/>
</dbReference>
<comment type="catalytic activity">
    <reaction evidence="2">
        <text>a 3'-end 2',3'-cyclophospho-ribonucleotide-RNA + H2O = a 3'-end 2'-phospho-ribonucleotide-RNA + H(+)</text>
        <dbReference type="Rhea" id="RHEA:11828"/>
        <dbReference type="Rhea" id="RHEA-COMP:10464"/>
        <dbReference type="Rhea" id="RHEA-COMP:17353"/>
        <dbReference type="ChEBI" id="CHEBI:15377"/>
        <dbReference type="ChEBI" id="CHEBI:15378"/>
        <dbReference type="ChEBI" id="CHEBI:83064"/>
        <dbReference type="ChEBI" id="CHEBI:173113"/>
        <dbReference type="EC" id="3.1.4.58"/>
    </reaction>
</comment>
<feature type="domain" description="Phosphoesterase HXTX" evidence="3">
    <location>
        <begin position="11"/>
        <end position="95"/>
    </location>
</feature>
<gene>
    <name evidence="4" type="ORF">dnl_56860</name>
</gene>